<feature type="coiled-coil region" evidence="1">
    <location>
        <begin position="49"/>
        <end position="109"/>
    </location>
</feature>
<gene>
    <name evidence="2" type="ORF">H8702_13420</name>
</gene>
<reference evidence="2" key="1">
    <citation type="submission" date="2020-08" db="EMBL/GenBank/DDBJ databases">
        <title>Genome public.</title>
        <authorList>
            <person name="Liu C."/>
            <person name="Sun Q."/>
        </authorList>
    </citation>
    <scope>NUCLEOTIDE SEQUENCE</scope>
    <source>
        <strain evidence="2">NSJ-15</strain>
    </source>
</reference>
<dbReference type="AlphaFoldDB" id="A0A8J6PH90"/>
<keyword evidence="1" id="KW-0175">Coiled coil</keyword>
<name>A0A8J6PH90_9FIRM</name>
<evidence type="ECO:0000256" key="1">
    <source>
        <dbReference type="SAM" id="Coils"/>
    </source>
</evidence>
<evidence type="ECO:0000313" key="2">
    <source>
        <dbReference type="EMBL" id="MBC8612092.1"/>
    </source>
</evidence>
<comment type="caution">
    <text evidence="2">The sequence shown here is derived from an EMBL/GenBank/DDBJ whole genome shotgun (WGS) entry which is preliminary data.</text>
</comment>
<dbReference type="Proteomes" id="UP000632659">
    <property type="component" value="Unassembled WGS sequence"/>
</dbReference>
<sequence length="155" mass="17748">MYEELVENLKSLRENYFQTQDDDNFCFSAVDADMLESAAEVIEDLELVSRSQQAACNQLAEAIEKLQSELEHLKNCRHECKIDCLLKEYNKKCNELEQVKAEREAAVKELKGCCAFCKFNQPGIRGISTECVKCLETNGDRPNWEWRGVQGGKDD</sequence>
<evidence type="ECO:0000313" key="3">
    <source>
        <dbReference type="Proteomes" id="UP000632659"/>
    </source>
</evidence>
<keyword evidence="3" id="KW-1185">Reference proteome</keyword>
<dbReference type="EMBL" id="JACRTL010000012">
    <property type="protein sequence ID" value="MBC8612092.1"/>
    <property type="molecule type" value="Genomic_DNA"/>
</dbReference>
<proteinExistence type="predicted"/>
<dbReference type="RefSeq" id="WP_187536914.1">
    <property type="nucleotide sequence ID" value="NZ_JACRTL010000012.1"/>
</dbReference>
<organism evidence="2 3">
    <name type="scientific">Massiliimalia timonensis</name>
    <dbReference type="NCBI Taxonomy" id="1987501"/>
    <lineage>
        <taxon>Bacteria</taxon>
        <taxon>Bacillati</taxon>
        <taxon>Bacillota</taxon>
        <taxon>Clostridia</taxon>
        <taxon>Eubacteriales</taxon>
        <taxon>Oscillospiraceae</taxon>
        <taxon>Massiliimalia</taxon>
    </lineage>
</organism>
<accession>A0A8J6PH90</accession>
<protein>
    <submittedName>
        <fullName evidence="2">Uncharacterized protein</fullName>
    </submittedName>
</protein>